<dbReference type="GO" id="GO:0006275">
    <property type="term" value="P:regulation of DNA replication"/>
    <property type="evidence" value="ECO:0007669"/>
    <property type="project" value="InterPro"/>
</dbReference>
<dbReference type="Gene3D" id="3.30.300.180">
    <property type="match status" value="1"/>
</dbReference>
<dbReference type="GO" id="GO:0005524">
    <property type="term" value="F:ATP binding"/>
    <property type="evidence" value="ECO:0007669"/>
    <property type="project" value="UniProtKB-KW"/>
</dbReference>
<gene>
    <name evidence="10" type="primary">dnaA_39</name>
    <name evidence="10" type="ORF">SDC9_73129</name>
</gene>
<dbReference type="NCBIfam" id="TIGR00362">
    <property type="entry name" value="DnaA"/>
    <property type="match status" value="1"/>
</dbReference>
<comment type="caution">
    <text evidence="10">The sequence shown here is derived from an EMBL/GenBank/DDBJ whole genome shotgun (WGS) entry which is preliminary data.</text>
</comment>
<dbReference type="InterPro" id="IPR010921">
    <property type="entry name" value="Trp_repressor/repl_initiator"/>
</dbReference>
<dbReference type="AlphaFoldDB" id="A0A644YDK8"/>
<keyword evidence="4" id="KW-0547">Nucleotide-binding</keyword>
<dbReference type="FunFam" id="1.10.8.60:FF:000003">
    <property type="entry name" value="Chromosomal replication initiator protein DnaA"/>
    <property type="match status" value="1"/>
</dbReference>
<dbReference type="PROSITE" id="PS01008">
    <property type="entry name" value="DNAA"/>
    <property type="match status" value="1"/>
</dbReference>
<evidence type="ECO:0000259" key="9">
    <source>
        <dbReference type="SMART" id="SM00760"/>
    </source>
</evidence>
<dbReference type="PANTHER" id="PTHR30050">
    <property type="entry name" value="CHROMOSOMAL REPLICATION INITIATOR PROTEIN DNAA"/>
    <property type="match status" value="1"/>
</dbReference>
<evidence type="ECO:0000256" key="3">
    <source>
        <dbReference type="ARBA" id="ARBA00022705"/>
    </source>
</evidence>
<dbReference type="Gene3D" id="3.40.50.300">
    <property type="entry name" value="P-loop containing nucleotide triphosphate hydrolases"/>
    <property type="match status" value="1"/>
</dbReference>
<feature type="domain" description="Chromosomal replication initiator DnaA C-terminal" evidence="9">
    <location>
        <begin position="374"/>
        <end position="443"/>
    </location>
</feature>
<evidence type="ECO:0000256" key="6">
    <source>
        <dbReference type="ARBA" id="ARBA00023121"/>
    </source>
</evidence>
<dbReference type="HAMAP" id="MF_00377">
    <property type="entry name" value="DnaA_bact"/>
    <property type="match status" value="1"/>
</dbReference>
<dbReference type="GO" id="GO:0005886">
    <property type="term" value="C:plasma membrane"/>
    <property type="evidence" value="ECO:0007669"/>
    <property type="project" value="TreeGrafter"/>
</dbReference>
<dbReference type="InterPro" id="IPR038454">
    <property type="entry name" value="DnaA_N_sf"/>
</dbReference>
<dbReference type="SUPFAM" id="SSF48295">
    <property type="entry name" value="TrpR-like"/>
    <property type="match status" value="1"/>
</dbReference>
<evidence type="ECO:0000256" key="2">
    <source>
        <dbReference type="ARBA" id="ARBA00022490"/>
    </source>
</evidence>
<dbReference type="Pfam" id="PF08299">
    <property type="entry name" value="Bac_DnaA_C"/>
    <property type="match status" value="1"/>
</dbReference>
<dbReference type="InterPro" id="IPR013317">
    <property type="entry name" value="DnaA_dom"/>
</dbReference>
<keyword evidence="6" id="KW-0446">Lipid-binding</keyword>
<keyword evidence="7" id="KW-0238">DNA-binding</keyword>
<evidence type="ECO:0000256" key="4">
    <source>
        <dbReference type="ARBA" id="ARBA00022741"/>
    </source>
</evidence>
<dbReference type="InterPro" id="IPR001957">
    <property type="entry name" value="Chromosome_initiator_DnaA"/>
</dbReference>
<reference evidence="10" key="1">
    <citation type="submission" date="2019-08" db="EMBL/GenBank/DDBJ databases">
        <authorList>
            <person name="Kucharzyk K."/>
            <person name="Murdoch R.W."/>
            <person name="Higgins S."/>
            <person name="Loffler F."/>
        </authorList>
    </citation>
    <scope>NUCLEOTIDE SEQUENCE</scope>
</reference>
<keyword evidence="2" id="KW-0963">Cytoplasm</keyword>
<dbReference type="Pfam" id="PF11638">
    <property type="entry name" value="DnaA_N"/>
    <property type="match status" value="1"/>
</dbReference>
<dbReference type="GO" id="GO:0003688">
    <property type="term" value="F:DNA replication origin binding"/>
    <property type="evidence" value="ECO:0007669"/>
    <property type="project" value="InterPro"/>
</dbReference>
<dbReference type="InterPro" id="IPR024633">
    <property type="entry name" value="DnaA_N_dom"/>
</dbReference>
<keyword evidence="3" id="KW-0235">DNA replication</keyword>
<name>A0A644YDK8_9ZZZZ</name>
<dbReference type="InterPro" id="IPR018312">
    <property type="entry name" value="Chromosome_initiator_DnaA_CS"/>
</dbReference>
<dbReference type="InterPro" id="IPR003593">
    <property type="entry name" value="AAA+_ATPase"/>
</dbReference>
<dbReference type="Gene3D" id="1.10.8.60">
    <property type="match status" value="1"/>
</dbReference>
<proteinExistence type="inferred from homology"/>
<dbReference type="SMART" id="SM00382">
    <property type="entry name" value="AAA"/>
    <property type="match status" value="1"/>
</dbReference>
<keyword evidence="5" id="KW-0067">ATP-binding</keyword>
<evidence type="ECO:0000259" key="8">
    <source>
        <dbReference type="SMART" id="SM00382"/>
    </source>
</evidence>
<dbReference type="FunFam" id="3.40.50.300:FF:000150">
    <property type="entry name" value="Chromosomal replication initiator protein DnaA"/>
    <property type="match status" value="1"/>
</dbReference>
<dbReference type="PRINTS" id="PR00051">
    <property type="entry name" value="DNAA"/>
</dbReference>
<organism evidence="10">
    <name type="scientific">bioreactor metagenome</name>
    <dbReference type="NCBI Taxonomy" id="1076179"/>
    <lineage>
        <taxon>unclassified sequences</taxon>
        <taxon>metagenomes</taxon>
        <taxon>ecological metagenomes</taxon>
    </lineage>
</organism>
<sequence length="466" mass="53510">MQTNNLADVWDEFLGYVHNNSKNPGYVNWIKAALPLSMNEDTFEIGVEKLFIKEWIESRYSAEIEKTLSTLTGRPLNLIVTNMDTPKTDEVANYKPEIIVEEQPAAAKQEKYSVSPEAIKTSAENFESNLNSKYLFENFVIGNSNRFAHAAALAVAEAPAKVYNPLFLYGDVGLGKTHLMHAIGNRVKQKYPEMKVLYISSETFTNEMIFSIQKNSMEAFRNKYRNIDCLLIDDIQFLRKKESTQEEFFHTFNALHDANKQIIISSDRKPKEIETLESRLRSRFEWGLTADVQAPDLETRMAILREKADREDIIIPNDVILFIASAIETNIREIEGAFTRVSAYASFNGGKITLEEARKALSELNNENNSKHISVEEIQKVVANYYKIKKEDFLAKKRTRNVAYPRQIAMYISRELTDYSLPRIGEFFGGRDHTTVIHACEKISKERREDAELEKIIKSFVAQLKK</sequence>
<comment type="similarity">
    <text evidence="1">Belongs to the DnaA family.</text>
</comment>
<dbReference type="SUPFAM" id="SSF52540">
    <property type="entry name" value="P-loop containing nucleoside triphosphate hydrolases"/>
    <property type="match status" value="1"/>
</dbReference>
<dbReference type="Pfam" id="PF00308">
    <property type="entry name" value="Bac_DnaA"/>
    <property type="match status" value="1"/>
</dbReference>
<evidence type="ECO:0000256" key="7">
    <source>
        <dbReference type="ARBA" id="ARBA00023125"/>
    </source>
</evidence>
<evidence type="ECO:0000313" key="10">
    <source>
        <dbReference type="EMBL" id="MPM26625.1"/>
    </source>
</evidence>
<dbReference type="InterPro" id="IPR020591">
    <property type="entry name" value="Chromosome_initiator_DnaA-like"/>
</dbReference>
<dbReference type="InterPro" id="IPR013159">
    <property type="entry name" value="DnaA_C"/>
</dbReference>
<dbReference type="GO" id="GO:0006270">
    <property type="term" value="P:DNA replication initiation"/>
    <property type="evidence" value="ECO:0007669"/>
    <property type="project" value="InterPro"/>
</dbReference>
<dbReference type="InterPro" id="IPR027417">
    <property type="entry name" value="P-loop_NTPase"/>
</dbReference>
<dbReference type="EMBL" id="VSSQ01004785">
    <property type="protein sequence ID" value="MPM26625.1"/>
    <property type="molecule type" value="Genomic_DNA"/>
</dbReference>
<protein>
    <submittedName>
        <fullName evidence="10">Chromosomal replication initiator protein DnaA</fullName>
    </submittedName>
</protein>
<dbReference type="CDD" id="cd00009">
    <property type="entry name" value="AAA"/>
    <property type="match status" value="1"/>
</dbReference>
<dbReference type="GO" id="GO:0008289">
    <property type="term" value="F:lipid binding"/>
    <property type="evidence" value="ECO:0007669"/>
    <property type="project" value="UniProtKB-KW"/>
</dbReference>
<dbReference type="CDD" id="cd06571">
    <property type="entry name" value="Bac_DnaA_C"/>
    <property type="match status" value="1"/>
</dbReference>
<dbReference type="Gene3D" id="1.10.1750.10">
    <property type="match status" value="1"/>
</dbReference>
<feature type="domain" description="AAA+ ATPase" evidence="8">
    <location>
        <begin position="162"/>
        <end position="290"/>
    </location>
</feature>
<accession>A0A644YDK8</accession>
<dbReference type="SMART" id="SM00760">
    <property type="entry name" value="Bac_DnaA_C"/>
    <property type="match status" value="1"/>
</dbReference>
<evidence type="ECO:0000256" key="5">
    <source>
        <dbReference type="ARBA" id="ARBA00022840"/>
    </source>
</evidence>
<dbReference type="PANTHER" id="PTHR30050:SF2">
    <property type="entry name" value="CHROMOSOMAL REPLICATION INITIATOR PROTEIN DNAA"/>
    <property type="match status" value="1"/>
</dbReference>
<evidence type="ECO:0000256" key="1">
    <source>
        <dbReference type="ARBA" id="ARBA00006583"/>
    </source>
</evidence>